<evidence type="ECO:0000313" key="2">
    <source>
        <dbReference type="EMBL" id="KAH7048280.1"/>
    </source>
</evidence>
<comment type="caution">
    <text evidence="2">The sequence shown here is derived from an EMBL/GenBank/DDBJ whole genome shotgun (WGS) entry which is preliminary data.</text>
</comment>
<gene>
    <name evidence="2" type="ORF">B0J12DRAFT_728941</name>
</gene>
<name>A0ABQ8G8F3_9PEZI</name>
<dbReference type="Proteomes" id="UP000774617">
    <property type="component" value="Unassembled WGS sequence"/>
</dbReference>
<protein>
    <recommendedName>
        <fullName evidence="4">BTB domain-containing protein</fullName>
    </recommendedName>
</protein>
<feature type="compositionally biased region" description="Acidic residues" evidence="1">
    <location>
        <begin position="223"/>
        <end position="243"/>
    </location>
</feature>
<dbReference type="InterPro" id="IPR011333">
    <property type="entry name" value="SKP1/BTB/POZ_sf"/>
</dbReference>
<keyword evidence="3" id="KW-1185">Reference proteome</keyword>
<dbReference type="PANTHER" id="PTHR37538">
    <property type="entry name" value="BTB DOMAIN-CONTAINING PROTEIN"/>
    <property type="match status" value="1"/>
</dbReference>
<dbReference type="EMBL" id="JAGTJR010000015">
    <property type="protein sequence ID" value="KAH7048280.1"/>
    <property type="molecule type" value="Genomic_DNA"/>
</dbReference>
<organism evidence="2 3">
    <name type="scientific">Macrophomina phaseolina</name>
    <dbReference type="NCBI Taxonomy" id="35725"/>
    <lineage>
        <taxon>Eukaryota</taxon>
        <taxon>Fungi</taxon>
        <taxon>Dikarya</taxon>
        <taxon>Ascomycota</taxon>
        <taxon>Pezizomycotina</taxon>
        <taxon>Dothideomycetes</taxon>
        <taxon>Dothideomycetes incertae sedis</taxon>
        <taxon>Botryosphaeriales</taxon>
        <taxon>Botryosphaeriaceae</taxon>
        <taxon>Macrophomina</taxon>
    </lineage>
</organism>
<evidence type="ECO:0000256" key="1">
    <source>
        <dbReference type="SAM" id="MobiDB-lite"/>
    </source>
</evidence>
<dbReference type="PANTHER" id="PTHR37538:SF1">
    <property type="entry name" value="BTB DOMAIN-CONTAINING PROTEIN"/>
    <property type="match status" value="1"/>
</dbReference>
<reference evidence="2 3" key="1">
    <citation type="journal article" date="2021" name="Nat. Commun.">
        <title>Genetic determinants of endophytism in the Arabidopsis root mycobiome.</title>
        <authorList>
            <person name="Mesny F."/>
            <person name="Miyauchi S."/>
            <person name="Thiergart T."/>
            <person name="Pickel B."/>
            <person name="Atanasova L."/>
            <person name="Karlsson M."/>
            <person name="Huettel B."/>
            <person name="Barry K.W."/>
            <person name="Haridas S."/>
            <person name="Chen C."/>
            <person name="Bauer D."/>
            <person name="Andreopoulos W."/>
            <person name="Pangilinan J."/>
            <person name="LaButti K."/>
            <person name="Riley R."/>
            <person name="Lipzen A."/>
            <person name="Clum A."/>
            <person name="Drula E."/>
            <person name="Henrissat B."/>
            <person name="Kohler A."/>
            <person name="Grigoriev I.V."/>
            <person name="Martin F.M."/>
            <person name="Hacquard S."/>
        </authorList>
    </citation>
    <scope>NUCLEOTIDE SEQUENCE [LARGE SCALE GENOMIC DNA]</scope>
    <source>
        <strain evidence="2 3">MPI-SDFR-AT-0080</strain>
    </source>
</reference>
<sequence length="243" mass="26580">MSNPDPPQTSRRPNNSPYATPVVNLTFGQSPQRWPIHAAFVCRYSKLATLMQTNSRTTGTATAATSSADPDVLTLPLPHADPQTAHTVLHYLATSNYQVLRSADAVAEYALALQTYAAAGWYELRGLRDLAAGEVERLAAGVPLADALVELGRAVDTAGGAEREWLLERLEKRLRDERSRDAGVFAEKRTWSGFNPFMRTLVLAVVGLERGAKGSQKMKGHEEGEEDAGEGEEEEEEEAEEEE</sequence>
<accession>A0ABQ8G8F3</accession>
<dbReference type="Gene3D" id="3.30.710.10">
    <property type="entry name" value="Potassium Channel Kv1.1, Chain A"/>
    <property type="match status" value="1"/>
</dbReference>
<feature type="region of interest" description="Disordered" evidence="1">
    <location>
        <begin position="212"/>
        <end position="243"/>
    </location>
</feature>
<proteinExistence type="predicted"/>
<evidence type="ECO:0000313" key="3">
    <source>
        <dbReference type="Proteomes" id="UP000774617"/>
    </source>
</evidence>
<evidence type="ECO:0008006" key="4">
    <source>
        <dbReference type="Google" id="ProtNLM"/>
    </source>
</evidence>